<comment type="similarity">
    <text evidence="1">Belongs to the initiator RepB protein family.</text>
</comment>
<dbReference type="Proteomes" id="UP000006908">
    <property type="component" value="Plasmid pUMN179"/>
</dbReference>
<keyword evidence="3" id="KW-0614">Plasmid</keyword>
<evidence type="ECO:0000313" key="4">
    <source>
        <dbReference type="Proteomes" id="UP000006908"/>
    </source>
</evidence>
<evidence type="ECO:0000259" key="2">
    <source>
        <dbReference type="Pfam" id="PF01051"/>
    </source>
</evidence>
<dbReference type="GO" id="GO:0006270">
    <property type="term" value="P:DNA replication initiation"/>
    <property type="evidence" value="ECO:0007669"/>
    <property type="project" value="InterPro"/>
</dbReference>
<organism evidence="3 4">
    <name type="scientific">Gallibacterium anatis (strain UMN179)</name>
    <name type="common">Pasteurella anatis</name>
    <dbReference type="NCBI Taxonomy" id="1005058"/>
    <lineage>
        <taxon>Bacteria</taxon>
        <taxon>Pseudomonadati</taxon>
        <taxon>Pseudomonadota</taxon>
        <taxon>Gammaproteobacteria</taxon>
        <taxon>Pasteurellales</taxon>
        <taxon>Pasteurellaceae</taxon>
        <taxon>Gallibacterium</taxon>
    </lineage>
</organism>
<evidence type="ECO:0000313" key="3">
    <source>
        <dbReference type="EMBL" id="AEC18535.1"/>
    </source>
</evidence>
<dbReference type="eggNOG" id="COG5527">
    <property type="taxonomic scope" value="Bacteria"/>
</dbReference>
<dbReference type="GO" id="GO:0003887">
    <property type="term" value="F:DNA-directed DNA polymerase activity"/>
    <property type="evidence" value="ECO:0007669"/>
    <property type="project" value="InterPro"/>
</dbReference>
<dbReference type="InterPro" id="IPR000525">
    <property type="entry name" value="Initiator_Rep_WH1"/>
</dbReference>
<dbReference type="Pfam" id="PF21205">
    <property type="entry name" value="Rep3_C"/>
    <property type="match status" value="1"/>
</dbReference>
<dbReference type="InterPro" id="IPR036390">
    <property type="entry name" value="WH_DNA-bd_sf"/>
</dbReference>
<dbReference type="HOGENOM" id="CLU_047367_2_1_6"/>
<accession>F4HFW8</accession>
<dbReference type="SUPFAM" id="SSF46785">
    <property type="entry name" value="Winged helix' DNA-binding domain"/>
    <property type="match status" value="2"/>
</dbReference>
<sequence length="330" mass="38618">MNDMTVWKSNEIVEAGYRLSLGEQRLILLSLGQLDSRDLTQKHVILYAKDFAKAWGVSDKTAIRDLKLASDRLFDRYITLKNDSKIKKFRWIQSATQYLDGQGAVEFTFSDDILPFLFKLEHSLGNFTKYELLNVSGFSSVYSFRLYELAVKMRRMTESKILVEELRRILQVDNKYPEYGEFKRCVISKSLKDINEKSDLLVDIDPIKRGRSIYALRFTIKQKQAQAVSKITKRPPFPHKNKYGKFVKLERTDPKMSSAEYGNYARDCLKILEDFYSNIEDVPNEDLRNYWVFLETNASNRSKLGKKQDFLDELNKRGFKLINCELVKND</sequence>
<protein>
    <submittedName>
        <fullName evidence="3">Replication protein RepA</fullName>
    </submittedName>
</protein>
<reference evidence="3 4" key="1">
    <citation type="journal article" date="2011" name="J. Bacteriol.">
        <title>Complete genome sequence of Gallibacterium anatis strain UMN179, isolated from a laying hen with peritonitis.</title>
        <authorList>
            <person name="Johnson T.J."/>
            <person name="Fernandez-Alarcon C."/>
            <person name="Bojesen A.M."/>
            <person name="Nolan L.K."/>
            <person name="Trampel D.W."/>
            <person name="Seemann T."/>
        </authorList>
    </citation>
    <scope>NUCLEOTIDE SEQUENCE [LARGE SCALE GENOMIC DNA]</scope>
    <source>
        <strain evidence="4">UMN179</strain>
        <plasmid evidence="3 4">pUMN179</plasmid>
    </source>
</reference>
<dbReference type="PATRIC" id="fig|1005058.3.peg.2507"/>
<feature type="domain" description="Initiator Rep protein WH1" evidence="2">
    <location>
        <begin position="6"/>
        <end position="150"/>
    </location>
</feature>
<dbReference type="Gene3D" id="1.10.10.10">
    <property type="entry name" value="Winged helix-like DNA-binding domain superfamily/Winged helix DNA-binding domain"/>
    <property type="match status" value="2"/>
</dbReference>
<dbReference type="AlphaFoldDB" id="F4HFW8"/>
<dbReference type="RefSeq" id="WP_013747288.1">
    <property type="nucleotide sequence ID" value="NC_015461.1"/>
</dbReference>
<dbReference type="InterPro" id="IPR036388">
    <property type="entry name" value="WH-like_DNA-bd_sf"/>
</dbReference>
<gene>
    <name evidence="3" type="primary">repA</name>
    <name evidence="3" type="ordered locus">UMN179_p00001</name>
</gene>
<proteinExistence type="inferred from homology"/>
<geneLocation type="plasmid" evidence="3 4">
    <name>pUMN179</name>
</geneLocation>
<dbReference type="EMBL" id="CP002668">
    <property type="protein sequence ID" value="AEC18535.1"/>
    <property type="molecule type" value="Genomic_DNA"/>
</dbReference>
<evidence type="ECO:0000256" key="1">
    <source>
        <dbReference type="ARBA" id="ARBA00038283"/>
    </source>
</evidence>
<name>F4HFW8_GALAU</name>
<dbReference type="Pfam" id="PF01051">
    <property type="entry name" value="Rep3_N"/>
    <property type="match status" value="1"/>
</dbReference>
<dbReference type="KEGG" id="gan:UMN179_p00001"/>